<sequence>MVDLAAGHATRIDVAGARGSDFTAIARRADGKLMLGSADGPSTCLTSRRAPPPPSPNGTRSSHAWIRLQHKEIRPSSWTAAKPR</sequence>
<proteinExistence type="predicted"/>
<dbReference type="AlphaFoldDB" id="X8BD64"/>
<protein>
    <submittedName>
        <fullName evidence="2">Putative conserved lipoprotein LppL</fullName>
    </submittedName>
</protein>
<organism evidence="2">
    <name type="scientific">Mycobacterium xenopi 4042</name>
    <dbReference type="NCBI Taxonomy" id="1299334"/>
    <lineage>
        <taxon>Bacteria</taxon>
        <taxon>Bacillati</taxon>
        <taxon>Actinomycetota</taxon>
        <taxon>Actinomycetes</taxon>
        <taxon>Mycobacteriales</taxon>
        <taxon>Mycobacteriaceae</taxon>
        <taxon>Mycobacterium</taxon>
    </lineage>
</organism>
<dbReference type="EMBL" id="JAOB01000042">
    <property type="protein sequence ID" value="EUA42087.1"/>
    <property type="molecule type" value="Genomic_DNA"/>
</dbReference>
<feature type="region of interest" description="Disordered" evidence="1">
    <location>
        <begin position="37"/>
        <end position="61"/>
    </location>
</feature>
<keyword evidence="2" id="KW-0449">Lipoprotein</keyword>
<evidence type="ECO:0000313" key="2">
    <source>
        <dbReference type="EMBL" id="EUA42087.1"/>
    </source>
</evidence>
<reference evidence="2" key="1">
    <citation type="submission" date="2014-01" db="EMBL/GenBank/DDBJ databases">
        <authorList>
            <person name="Brown-Elliot B."/>
            <person name="Wallace R."/>
            <person name="Lenaerts A."/>
            <person name="Ordway D."/>
            <person name="DeGroote M.A."/>
            <person name="Parker T."/>
            <person name="Sizemore C."/>
            <person name="Tallon L.J."/>
            <person name="Sadzewicz L.K."/>
            <person name="Sengamalay N."/>
            <person name="Fraser C.M."/>
            <person name="Hine E."/>
            <person name="Shefchek K.A."/>
            <person name="Das S.P."/>
            <person name="Tettelin H."/>
        </authorList>
    </citation>
    <scope>NUCLEOTIDE SEQUENCE [LARGE SCALE GENOMIC DNA]</scope>
    <source>
        <strain evidence="2">4042</strain>
    </source>
</reference>
<accession>X8BD64</accession>
<name>X8BD64_MYCXE</name>
<dbReference type="PATRIC" id="fig|1299334.3.peg.4114"/>
<evidence type="ECO:0000256" key="1">
    <source>
        <dbReference type="SAM" id="MobiDB-lite"/>
    </source>
</evidence>
<comment type="caution">
    <text evidence="2">The sequence shown here is derived from an EMBL/GenBank/DDBJ whole genome shotgun (WGS) entry which is preliminary data.</text>
</comment>
<gene>
    <name evidence="2" type="ORF">I553_5947</name>
</gene>